<comment type="caution">
    <text evidence="2">The sequence shown here is derived from an EMBL/GenBank/DDBJ whole genome shotgun (WGS) entry which is preliminary data.</text>
</comment>
<name>A0A4C1SZ00_EUMVA</name>
<reference evidence="2 3" key="1">
    <citation type="journal article" date="2019" name="Commun. Biol.">
        <title>The bagworm genome reveals a unique fibroin gene that provides high tensile strength.</title>
        <authorList>
            <person name="Kono N."/>
            <person name="Nakamura H."/>
            <person name="Ohtoshi R."/>
            <person name="Tomita M."/>
            <person name="Numata K."/>
            <person name="Arakawa K."/>
        </authorList>
    </citation>
    <scope>NUCLEOTIDE SEQUENCE [LARGE SCALE GENOMIC DNA]</scope>
</reference>
<feature type="region of interest" description="Disordered" evidence="1">
    <location>
        <begin position="24"/>
        <end position="47"/>
    </location>
</feature>
<feature type="region of interest" description="Disordered" evidence="1">
    <location>
        <begin position="84"/>
        <end position="112"/>
    </location>
</feature>
<evidence type="ECO:0000313" key="3">
    <source>
        <dbReference type="Proteomes" id="UP000299102"/>
    </source>
</evidence>
<evidence type="ECO:0000256" key="1">
    <source>
        <dbReference type="SAM" id="MobiDB-lite"/>
    </source>
</evidence>
<evidence type="ECO:0000313" key="2">
    <source>
        <dbReference type="EMBL" id="GBP07432.1"/>
    </source>
</evidence>
<dbReference type="EMBL" id="BGZK01000026">
    <property type="protein sequence ID" value="GBP07432.1"/>
    <property type="molecule type" value="Genomic_DNA"/>
</dbReference>
<keyword evidence="3" id="KW-1185">Reference proteome</keyword>
<sequence>MERADLVLASLRSNAYRYMLKLTPHSNSPSAPDVSWRRGRRAGRASIPRPIDREIRMRSVNRYRSETAPGAVFVRLYHFSERQRNAERESGTGGVRPALPAGDVVLSRVENQ</sequence>
<proteinExistence type="predicted"/>
<organism evidence="2 3">
    <name type="scientific">Eumeta variegata</name>
    <name type="common">Bagworm moth</name>
    <name type="synonym">Eumeta japonica</name>
    <dbReference type="NCBI Taxonomy" id="151549"/>
    <lineage>
        <taxon>Eukaryota</taxon>
        <taxon>Metazoa</taxon>
        <taxon>Ecdysozoa</taxon>
        <taxon>Arthropoda</taxon>
        <taxon>Hexapoda</taxon>
        <taxon>Insecta</taxon>
        <taxon>Pterygota</taxon>
        <taxon>Neoptera</taxon>
        <taxon>Endopterygota</taxon>
        <taxon>Lepidoptera</taxon>
        <taxon>Glossata</taxon>
        <taxon>Ditrysia</taxon>
        <taxon>Tineoidea</taxon>
        <taxon>Psychidae</taxon>
        <taxon>Oiketicinae</taxon>
        <taxon>Eumeta</taxon>
    </lineage>
</organism>
<dbReference type="Proteomes" id="UP000299102">
    <property type="component" value="Unassembled WGS sequence"/>
</dbReference>
<gene>
    <name evidence="2" type="ORF">EVAR_4798_1</name>
</gene>
<accession>A0A4C1SZ00</accession>
<dbReference type="AlphaFoldDB" id="A0A4C1SZ00"/>
<protein>
    <submittedName>
        <fullName evidence="2">Uncharacterized protein</fullName>
    </submittedName>
</protein>